<evidence type="ECO:0000256" key="1">
    <source>
        <dbReference type="ARBA" id="ARBA00022741"/>
    </source>
</evidence>
<evidence type="ECO:0000313" key="4">
    <source>
        <dbReference type="EMBL" id="MBC9982206.1"/>
    </source>
</evidence>
<dbReference type="PROSITE" id="PS50125">
    <property type="entry name" value="GUANYLATE_CYCLASE_2"/>
    <property type="match status" value="1"/>
</dbReference>
<dbReference type="SMART" id="SM00044">
    <property type="entry name" value="CYCc"/>
    <property type="match status" value="1"/>
</dbReference>
<dbReference type="PANTHER" id="PTHR16305">
    <property type="entry name" value="TESTICULAR SOLUBLE ADENYLYL CYCLASE"/>
    <property type="match status" value="1"/>
</dbReference>
<comment type="caution">
    <text evidence="4">The sequence shown here is derived from an EMBL/GenBank/DDBJ whole genome shotgun (WGS) entry which is preliminary data.</text>
</comment>
<dbReference type="RefSeq" id="WP_188104198.1">
    <property type="nucleotide sequence ID" value="NZ_JAANIH010000037.1"/>
</dbReference>
<dbReference type="Pfam" id="PF00211">
    <property type="entry name" value="Guanylate_cyc"/>
    <property type="match status" value="1"/>
</dbReference>
<keyword evidence="2" id="KW-0067">ATP-binding</keyword>
<dbReference type="SUPFAM" id="SSF48452">
    <property type="entry name" value="TPR-like"/>
    <property type="match status" value="2"/>
</dbReference>
<dbReference type="Pfam" id="PF13191">
    <property type="entry name" value="AAA_16"/>
    <property type="match status" value="1"/>
</dbReference>
<dbReference type="Gene3D" id="3.40.50.300">
    <property type="entry name" value="P-loop containing nucleotide triphosphate hydrolases"/>
    <property type="match status" value="1"/>
</dbReference>
<keyword evidence="1" id="KW-0547">Nucleotide-binding</keyword>
<reference evidence="4 5" key="1">
    <citation type="journal article" date="2020" name="Arch. Microbiol.">
        <title>Bradyrhizobium campsiandrae sp. nov., a nitrogen-fixing bacterial strain isolated from a native leguminous tree from the Amazon adapted to flooded conditions.</title>
        <authorList>
            <person name="Cabral Michel D."/>
            <person name="Martins da Costa E."/>
            <person name="Azarias Guimaraes A."/>
            <person name="Soares de Carvalho T."/>
            <person name="Santos de Castro Caputo P."/>
            <person name="Willems A."/>
            <person name="de Souza Moreira F.M."/>
        </authorList>
    </citation>
    <scope>NUCLEOTIDE SEQUENCE [LARGE SCALE GENOMIC DNA]</scope>
    <source>
        <strain evidence="5">INPA 384B</strain>
    </source>
</reference>
<dbReference type="Gene3D" id="1.25.40.10">
    <property type="entry name" value="Tetratricopeptide repeat domain"/>
    <property type="match status" value="2"/>
</dbReference>
<dbReference type="InterPro" id="IPR027417">
    <property type="entry name" value="P-loop_NTPase"/>
</dbReference>
<sequence>MHCFACRSAIDPGDSWCSKCGAAIRQRVDPDSERRFVTILRADVIDSTGLVAELEPEEAVSRLEPALAAMRGAVRQFGGIVSKELGDGLAAVFGAPIADDNHAPLACHAAIELVRRVRGLGDPGLQVRVGLHSGHVVAYMVASEFSKVYEIGGAAQHLAARLESMAEANQIYVSEACQALADGHVRFEFLGRKTLRGFGEPLPVYRVMGASDLSSWRVRRARSVSRFVDRTTERALLWRAAERVSAGRQTVLLIGDAGIGKSRLVHEFAQDLRANGWRLVDVECSPNLQGAPYSTLKRLLQSVLEAAAKDRARAADPRAELQVVHQRAVDAVLDVPISDPQWDELAPHARGRAISDASCALVESVIRRQRTVLLIEDLHWIDRASDTVVAALAGLQSPDLLVLLTMRPNGMPVWIARCHAEIVAMRPLDDASGLAMLAEMLGPATTSADLKNRIISHTANVPLFIEEVCRSLKDSGTLLGQWGDLSLVRPVDELGIPSSIQGVIAARLDRVSRQERSLLQIAAALGPRASQGMLRKVAALPEDVLQDCLTALDRAELLVRIDSELEDSLEFRHEMVRQVTYDSMVEKVREGIHASILASLESDEAWADSPDTLCYHATRAKDWRKAFHHGRGAARKSMARSAYADAVDYFEIALGSLDKTPVTVSREADAIDLRMEARLAYTGSGRVAEALDLGREAERRADGIGDIGRKVAAMTMRAGAQNFYGTPVEAVVIGEEVVRLADSSGNPGWRNLAQYNLGQAYFLAGRYHRAKEMLATARAHLAGPAASAPIGTTPQSLLVLCCMMGSITHTVMGELDAAEQLQREAAAIADETGRPYDRVAAAYSGGWLKLGQNDPAAAAAILEEGFVLAQKHGIRLFVPVLACHLGIAYLEQGLFDRARRILAEAREEARAVGYTSAVLRSSIYLALATHQLGDLQAAQNMLREARNTARQQGFSGLEAEALYGEAVVTPPTSEANRTVILAALRAAIAIASESGAKPLLRKAETMLDGMLAEGDRPG</sequence>
<protein>
    <submittedName>
        <fullName evidence="4">AAA family ATPase</fullName>
    </submittedName>
</protein>
<dbReference type="PANTHER" id="PTHR16305:SF28">
    <property type="entry name" value="GUANYLATE CYCLASE DOMAIN-CONTAINING PROTEIN"/>
    <property type="match status" value="1"/>
</dbReference>
<name>A0ABR7UF27_9BRAD</name>
<dbReference type="InterPro" id="IPR041664">
    <property type="entry name" value="AAA_16"/>
</dbReference>
<dbReference type="CDD" id="cd07302">
    <property type="entry name" value="CHD"/>
    <property type="match status" value="1"/>
</dbReference>
<dbReference type="EMBL" id="JAATTO010000047">
    <property type="protein sequence ID" value="MBC9982206.1"/>
    <property type="molecule type" value="Genomic_DNA"/>
</dbReference>
<dbReference type="Proteomes" id="UP000639516">
    <property type="component" value="Unassembled WGS sequence"/>
</dbReference>
<dbReference type="InterPro" id="IPR011990">
    <property type="entry name" value="TPR-like_helical_dom_sf"/>
</dbReference>
<dbReference type="InterPro" id="IPR029787">
    <property type="entry name" value="Nucleotide_cyclase"/>
</dbReference>
<evidence type="ECO:0000259" key="3">
    <source>
        <dbReference type="PROSITE" id="PS50125"/>
    </source>
</evidence>
<keyword evidence="5" id="KW-1185">Reference proteome</keyword>
<proteinExistence type="predicted"/>
<dbReference type="SUPFAM" id="SSF55073">
    <property type="entry name" value="Nucleotide cyclase"/>
    <property type="match status" value="1"/>
</dbReference>
<organism evidence="4 5">
    <name type="scientific">Bradyrhizobium campsiandrae</name>
    <dbReference type="NCBI Taxonomy" id="1729892"/>
    <lineage>
        <taxon>Bacteria</taxon>
        <taxon>Pseudomonadati</taxon>
        <taxon>Pseudomonadota</taxon>
        <taxon>Alphaproteobacteria</taxon>
        <taxon>Hyphomicrobiales</taxon>
        <taxon>Nitrobacteraceae</taxon>
        <taxon>Bradyrhizobium</taxon>
    </lineage>
</organism>
<evidence type="ECO:0000313" key="5">
    <source>
        <dbReference type="Proteomes" id="UP000639516"/>
    </source>
</evidence>
<dbReference type="SUPFAM" id="SSF52540">
    <property type="entry name" value="P-loop containing nucleoside triphosphate hydrolases"/>
    <property type="match status" value="1"/>
</dbReference>
<gene>
    <name evidence="4" type="ORF">HA482_28755</name>
</gene>
<dbReference type="Gene3D" id="3.30.70.1230">
    <property type="entry name" value="Nucleotide cyclase"/>
    <property type="match status" value="1"/>
</dbReference>
<accession>A0ABR7UF27</accession>
<dbReference type="InterPro" id="IPR001054">
    <property type="entry name" value="A/G_cyclase"/>
</dbReference>
<feature type="domain" description="Guanylate cyclase" evidence="3">
    <location>
        <begin position="38"/>
        <end position="163"/>
    </location>
</feature>
<evidence type="ECO:0000256" key="2">
    <source>
        <dbReference type="ARBA" id="ARBA00022840"/>
    </source>
</evidence>